<evidence type="ECO:0000313" key="2">
    <source>
        <dbReference type="EMBL" id="OGI64788.1"/>
    </source>
</evidence>
<organism evidence="2 3">
    <name type="scientific">Candidatus Muproteobacteria bacterium RBG_16_60_9</name>
    <dbReference type="NCBI Taxonomy" id="1817755"/>
    <lineage>
        <taxon>Bacteria</taxon>
        <taxon>Pseudomonadati</taxon>
        <taxon>Pseudomonadota</taxon>
        <taxon>Candidatus Muproteobacteria</taxon>
    </lineage>
</organism>
<dbReference type="Proteomes" id="UP000179076">
    <property type="component" value="Unassembled WGS sequence"/>
</dbReference>
<dbReference type="InterPro" id="IPR006680">
    <property type="entry name" value="Amidohydro-rel"/>
</dbReference>
<dbReference type="InterPro" id="IPR011059">
    <property type="entry name" value="Metal-dep_hydrolase_composite"/>
</dbReference>
<dbReference type="SUPFAM" id="SSF51556">
    <property type="entry name" value="Metallo-dependent hydrolases"/>
    <property type="match status" value="1"/>
</dbReference>
<feature type="domain" description="Amidohydrolase-related" evidence="1">
    <location>
        <begin position="70"/>
        <end position="402"/>
    </location>
</feature>
<name>A0A1F6V593_9PROT</name>
<proteinExistence type="predicted"/>
<protein>
    <recommendedName>
        <fullName evidence="1">Amidohydrolase-related domain-containing protein</fullName>
    </recommendedName>
</protein>
<evidence type="ECO:0000313" key="3">
    <source>
        <dbReference type="Proteomes" id="UP000179076"/>
    </source>
</evidence>
<dbReference type="InterPro" id="IPR051781">
    <property type="entry name" value="Metallo-dep_Hydrolase"/>
</dbReference>
<dbReference type="SUPFAM" id="SSF51338">
    <property type="entry name" value="Composite domain of metallo-dependent hydrolases"/>
    <property type="match status" value="1"/>
</dbReference>
<evidence type="ECO:0000259" key="1">
    <source>
        <dbReference type="Pfam" id="PF01979"/>
    </source>
</evidence>
<dbReference type="InterPro" id="IPR032466">
    <property type="entry name" value="Metal_Hydrolase"/>
</dbReference>
<dbReference type="AlphaFoldDB" id="A0A1F6V593"/>
<reference evidence="2 3" key="1">
    <citation type="journal article" date="2016" name="Nat. Commun.">
        <title>Thousands of microbial genomes shed light on interconnected biogeochemical processes in an aquifer system.</title>
        <authorList>
            <person name="Anantharaman K."/>
            <person name="Brown C.T."/>
            <person name="Hug L.A."/>
            <person name="Sharon I."/>
            <person name="Castelle C.J."/>
            <person name="Probst A.J."/>
            <person name="Thomas B.C."/>
            <person name="Singh A."/>
            <person name="Wilkins M.J."/>
            <person name="Karaoz U."/>
            <person name="Brodie E.L."/>
            <person name="Williams K.H."/>
            <person name="Hubbard S.S."/>
            <person name="Banfield J.F."/>
        </authorList>
    </citation>
    <scope>NUCLEOTIDE SEQUENCE [LARGE SCALE GENOMIC DNA]</scope>
</reference>
<dbReference type="PANTHER" id="PTHR43135">
    <property type="entry name" value="ALPHA-D-RIBOSE 1-METHYLPHOSPHONATE 5-TRIPHOSPHATE DIPHOSPHATASE"/>
    <property type="match status" value="1"/>
</dbReference>
<dbReference type="Pfam" id="PF01979">
    <property type="entry name" value="Amidohydro_1"/>
    <property type="match status" value="1"/>
</dbReference>
<comment type="caution">
    <text evidence="2">The sequence shown here is derived from an EMBL/GenBank/DDBJ whole genome shotgun (WGS) entry which is preliminary data.</text>
</comment>
<sequence>MANPETSEAAAPATNEVLALTGAKIYIAPDEAPIANGIVVMRDGKIVTVAKANAARVPANAKVIDAAGLVVTAGFQNSHVHFMGPGWQAIAMQPAAQLQQQVADMLTRYGVTTAVDTGSSLSNTLALRQRIEAGEVPGPRVLTAGTPFYPENGIPFYLQHLPPVVLRGLYQPATADEAVKLVQQNVAGGTDIIKLFTGSLLTPTDVKPMSIDTARAAATEAHRQQRLVFSHPSNTEGIQVAIAAGVDVLAHTAPNGGPWDKALTTAMLERNMAVVPTLKLWAYELTKANVPADAIARFTETGVLQLKAFAEAGGQVLFGTDVGYMTDYDPTEEYVLMARAGLSPGQILASLTTAPADKFGEKNRRGRVAAGMDADLVVLSADPAEDVRNFAKVRYTIRGGRVIYPRADEGGARRR</sequence>
<accession>A0A1F6V593</accession>
<dbReference type="EMBL" id="MFSP01000120">
    <property type="protein sequence ID" value="OGI64788.1"/>
    <property type="molecule type" value="Genomic_DNA"/>
</dbReference>
<dbReference type="Gene3D" id="3.20.20.140">
    <property type="entry name" value="Metal-dependent hydrolases"/>
    <property type="match status" value="1"/>
</dbReference>
<gene>
    <name evidence="2" type="ORF">A2W18_00610</name>
</gene>
<dbReference type="GO" id="GO:0016810">
    <property type="term" value="F:hydrolase activity, acting on carbon-nitrogen (but not peptide) bonds"/>
    <property type="evidence" value="ECO:0007669"/>
    <property type="project" value="InterPro"/>
</dbReference>
<dbReference type="Gene3D" id="2.30.40.10">
    <property type="entry name" value="Urease, subunit C, domain 1"/>
    <property type="match status" value="1"/>
</dbReference>
<dbReference type="PANTHER" id="PTHR43135:SF3">
    <property type="entry name" value="ALPHA-D-RIBOSE 1-METHYLPHOSPHONATE 5-TRIPHOSPHATE DIPHOSPHATASE"/>
    <property type="match status" value="1"/>
</dbReference>